<dbReference type="AlphaFoldDB" id="A0AAD1UA77"/>
<evidence type="ECO:0000256" key="2">
    <source>
        <dbReference type="SAM" id="MobiDB-lite"/>
    </source>
</evidence>
<proteinExistence type="predicted"/>
<dbReference type="Proteomes" id="UP001295684">
    <property type="component" value="Unassembled WGS sequence"/>
</dbReference>
<dbReference type="EMBL" id="CAMPGE010004717">
    <property type="protein sequence ID" value="CAI2363562.1"/>
    <property type="molecule type" value="Genomic_DNA"/>
</dbReference>
<gene>
    <name evidence="3" type="ORF">ECRASSUSDP1_LOCUS4898</name>
</gene>
<keyword evidence="1" id="KW-0175">Coiled coil</keyword>
<protein>
    <submittedName>
        <fullName evidence="3">Uncharacterized protein</fullName>
    </submittedName>
</protein>
<accession>A0AAD1UA77</accession>
<name>A0AAD1UA77_EUPCR</name>
<evidence type="ECO:0000313" key="3">
    <source>
        <dbReference type="EMBL" id="CAI2363562.1"/>
    </source>
</evidence>
<keyword evidence="4" id="KW-1185">Reference proteome</keyword>
<evidence type="ECO:0000256" key="1">
    <source>
        <dbReference type="SAM" id="Coils"/>
    </source>
</evidence>
<reference evidence="3" key="1">
    <citation type="submission" date="2023-07" db="EMBL/GenBank/DDBJ databases">
        <authorList>
            <consortium name="AG Swart"/>
            <person name="Singh M."/>
            <person name="Singh A."/>
            <person name="Seah K."/>
            <person name="Emmerich C."/>
        </authorList>
    </citation>
    <scope>NUCLEOTIDE SEQUENCE</scope>
    <source>
        <strain evidence="3">DP1</strain>
    </source>
</reference>
<evidence type="ECO:0000313" key="4">
    <source>
        <dbReference type="Proteomes" id="UP001295684"/>
    </source>
</evidence>
<sequence>MIHSIDTQDLDDLIFSFKQCRDEAESLAADYNSLGQNQDHFEALKEFEQNFAIFEEEEVEKMNEDFTQFEEMISGYHHKLEDIRQGYKEIEEAKISIQKMEVYIVQLEKHLASLKLKYMTLEMHQKHEIRKDLIQKNYQGKIQEMKNKIDKKNENLKKMRGTLDDAFAKWNEIRKETQEQLDEKSTYLKACKKEQEQLDLQIELEEEKILELKQEIEEKEAQKHFVGKAKIKQLEELEKKKKELKDYNINLADNIEELEDKKESLELEIQNLNNQILEKVNMKKKLKDKEISERRKQSQIKDILYEKKRHMDSLEDDVTTRAKEVQELKKILSSLNQESQTLGEGTYNDNDSMDRYIAEDEAKSENSPDADTIEKQIYKYFSDFESNPHKHSVEKISEREYQVGTFSLYPVLKKGIVMLNTPERQMSLYEFYQKNLNKNIPESTGKLISEDKGNNKHFIFSGQQFELSNEVDENSRSINSQFEAPEQEDGRIEFQIDDEMNKQQKISFIESYNSDDSYDISSGSSKKKSPTQDIKDLGKSGEKEAVMAGSPLMNKKDQKAPPKSNKIPKKTKSRLNDLVMRNLQANKHF</sequence>
<feature type="coiled-coil region" evidence="1">
    <location>
        <begin position="135"/>
        <end position="289"/>
    </location>
</feature>
<feature type="region of interest" description="Disordered" evidence="2">
    <location>
        <begin position="517"/>
        <end position="576"/>
    </location>
</feature>
<feature type="compositionally biased region" description="Basic and acidic residues" evidence="2">
    <location>
        <begin position="533"/>
        <end position="545"/>
    </location>
</feature>
<organism evidence="3 4">
    <name type="scientific">Euplotes crassus</name>
    <dbReference type="NCBI Taxonomy" id="5936"/>
    <lineage>
        <taxon>Eukaryota</taxon>
        <taxon>Sar</taxon>
        <taxon>Alveolata</taxon>
        <taxon>Ciliophora</taxon>
        <taxon>Intramacronucleata</taxon>
        <taxon>Spirotrichea</taxon>
        <taxon>Hypotrichia</taxon>
        <taxon>Euplotida</taxon>
        <taxon>Euplotidae</taxon>
        <taxon>Moneuplotes</taxon>
    </lineage>
</organism>
<comment type="caution">
    <text evidence="3">The sequence shown here is derived from an EMBL/GenBank/DDBJ whole genome shotgun (WGS) entry which is preliminary data.</text>
</comment>